<sequence length="284" mass="32691">MKRLKIITVADPMMGLLWETWPIHRKLETHFNYQIDFGTLMGQLVKDVYTLTDQNVLKRYGKTVALNQYWVKLMQIYLQEERIAGMPIQMGAGKRLFDAAHTTSRPLSKALRIISNHSAQREDQVLYELQYATVVLNQQTTDPRYLQQLAVQFGLDADQFKRRYQANDLELDLEKEQNIIGQLQIQQLPAYIVTYGDQSYVIKGLPKYTEWLDIIKKVSGGELTPSAVQFDQAAVTQLMTLHPHISSLELKEAFDVADEATVVQALADTSLTKTKFKKTVFYQR</sequence>
<dbReference type="InterPro" id="IPR036249">
    <property type="entry name" value="Thioredoxin-like_sf"/>
</dbReference>
<name>A0A3R8KGR5_9LACO</name>
<evidence type="ECO:0000313" key="1">
    <source>
        <dbReference type="EMBL" id="RRK11538.1"/>
    </source>
</evidence>
<dbReference type="Proteomes" id="UP000283633">
    <property type="component" value="Unassembled WGS sequence"/>
</dbReference>
<dbReference type="AlphaFoldDB" id="A0A3R8KGR5"/>
<reference evidence="1 2" key="1">
    <citation type="submission" date="2018-08" db="EMBL/GenBank/DDBJ databases">
        <title>Genome Lactobacillus garii FI11369.</title>
        <authorList>
            <person name="Diaz M."/>
            <person name="Narbad A."/>
        </authorList>
    </citation>
    <scope>NUCLEOTIDE SEQUENCE [LARGE SCALE GENOMIC DNA]</scope>
    <source>
        <strain evidence="1 2">FI11369</strain>
    </source>
</reference>
<keyword evidence="2" id="KW-1185">Reference proteome</keyword>
<dbReference type="Gene3D" id="3.40.30.10">
    <property type="entry name" value="Glutaredoxin"/>
    <property type="match status" value="1"/>
</dbReference>
<organism evidence="1 2">
    <name type="scientific">Lactiplantibacillus garii</name>
    <dbReference type="NCBI Taxonomy" id="2306423"/>
    <lineage>
        <taxon>Bacteria</taxon>
        <taxon>Bacillati</taxon>
        <taxon>Bacillota</taxon>
        <taxon>Bacilli</taxon>
        <taxon>Lactobacillales</taxon>
        <taxon>Lactobacillaceae</taxon>
        <taxon>Lactiplantibacillus</taxon>
    </lineage>
</organism>
<comment type="caution">
    <text evidence="1">The sequence shown here is derived from an EMBL/GenBank/DDBJ whole genome shotgun (WGS) entry which is preliminary data.</text>
</comment>
<gene>
    <name evidence="1" type="ORF">D1831_01865</name>
</gene>
<protein>
    <submittedName>
        <fullName evidence="1">DsbA family protein</fullName>
    </submittedName>
</protein>
<dbReference type="EMBL" id="QWZQ01000004">
    <property type="protein sequence ID" value="RRK11538.1"/>
    <property type="molecule type" value="Genomic_DNA"/>
</dbReference>
<evidence type="ECO:0000313" key="2">
    <source>
        <dbReference type="Proteomes" id="UP000283633"/>
    </source>
</evidence>
<dbReference type="SUPFAM" id="SSF52833">
    <property type="entry name" value="Thioredoxin-like"/>
    <property type="match status" value="1"/>
</dbReference>
<dbReference type="OrthoDB" id="9799122at2"/>
<dbReference type="CDD" id="cd03025">
    <property type="entry name" value="DsbA_FrnE_like"/>
    <property type="match status" value="1"/>
</dbReference>
<proteinExistence type="predicted"/>
<dbReference type="RefSeq" id="WP_125071098.1">
    <property type="nucleotide sequence ID" value="NZ_QWZQ01000004.1"/>
</dbReference>
<accession>A0A3R8KGR5</accession>